<organism evidence="1 2">
    <name type="scientific">Geodia barretti</name>
    <name type="common">Barrett's horny sponge</name>
    <dbReference type="NCBI Taxonomy" id="519541"/>
    <lineage>
        <taxon>Eukaryota</taxon>
        <taxon>Metazoa</taxon>
        <taxon>Porifera</taxon>
        <taxon>Demospongiae</taxon>
        <taxon>Heteroscleromorpha</taxon>
        <taxon>Tetractinellida</taxon>
        <taxon>Astrophorina</taxon>
        <taxon>Geodiidae</taxon>
        <taxon>Geodia</taxon>
    </lineage>
</organism>
<name>A0AA35TVF4_GEOBA</name>
<comment type="caution">
    <text evidence="1">The sequence shown here is derived from an EMBL/GenBank/DDBJ whole genome shotgun (WGS) entry which is preliminary data.</text>
</comment>
<reference evidence="1" key="1">
    <citation type="submission" date="2023-03" db="EMBL/GenBank/DDBJ databases">
        <authorList>
            <person name="Steffen K."/>
            <person name="Cardenas P."/>
        </authorList>
    </citation>
    <scope>NUCLEOTIDE SEQUENCE</scope>
</reference>
<evidence type="ECO:0000313" key="1">
    <source>
        <dbReference type="EMBL" id="CAI8054914.1"/>
    </source>
</evidence>
<proteinExistence type="predicted"/>
<sequence>MMKIQADPANEVMISPTFVNFTSSTTQVSVTIGEVLDEEPELAEMVTISFITASANVQDFDHSITVRDATVIHVEGPQSRGVEVNGSVVLTCLFEAGNPVDIVWV</sequence>
<keyword evidence="2" id="KW-1185">Reference proteome</keyword>
<dbReference type="Proteomes" id="UP001174909">
    <property type="component" value="Unassembled WGS sequence"/>
</dbReference>
<accession>A0AA35TVF4</accession>
<gene>
    <name evidence="1" type="ORF">GBAR_LOCUS29959</name>
</gene>
<evidence type="ECO:0000313" key="2">
    <source>
        <dbReference type="Proteomes" id="UP001174909"/>
    </source>
</evidence>
<dbReference type="AlphaFoldDB" id="A0AA35TVF4"/>
<feature type="non-terminal residue" evidence="1">
    <location>
        <position position="105"/>
    </location>
</feature>
<dbReference type="EMBL" id="CASHTH010004223">
    <property type="protein sequence ID" value="CAI8054914.1"/>
    <property type="molecule type" value="Genomic_DNA"/>
</dbReference>
<protein>
    <submittedName>
        <fullName evidence="1">Uncharacterized protein</fullName>
    </submittedName>
</protein>